<dbReference type="PANTHER" id="PTHR43431">
    <property type="entry name" value="OXIDOREDUCTASE, SHORT CHAIN DEHYDROGENASE/REDUCTASE FAMILY (AFU_ORTHOLOGUE AFUA_5G14000)"/>
    <property type="match status" value="1"/>
</dbReference>
<dbReference type="SUPFAM" id="SSF51735">
    <property type="entry name" value="NAD(P)-binding Rossmann-fold domains"/>
    <property type="match status" value="1"/>
</dbReference>
<dbReference type="AlphaFoldDB" id="A0A369W616"/>
<accession>A0A369W616</accession>
<sequence length="270" mass="29151">MPLQPIAVIVGATSKWQHADGSDTLPLEVRWGVGGAIAQRFAKSGFQIVVTTRRAQNAAELCAAVTDMGGSCRVVEMDLGSEDSVAAAFNSIREQEGEPDALIYNAGHVAARHLPAGQELLEYVSISDFDVAQTVSCRGPFLVVNQVLPGMRKRGSGAIFFTNNASCLRGRKRRFGESLYYPRTQLRALAQVLTDEYTEHGIHVANVIVDGQIDSPGTRALSSGEDKGANLVSPAAVADGFHYLYHQDPSCWTHEIQFTPKGSSVSNEQF</sequence>
<proteinExistence type="predicted"/>
<organism evidence="1 2">
    <name type="scientific">Pelagibacterium lacus</name>
    <dbReference type="NCBI Taxonomy" id="2282655"/>
    <lineage>
        <taxon>Bacteria</taxon>
        <taxon>Pseudomonadati</taxon>
        <taxon>Pseudomonadota</taxon>
        <taxon>Alphaproteobacteria</taxon>
        <taxon>Hyphomicrobiales</taxon>
        <taxon>Devosiaceae</taxon>
        <taxon>Pelagibacterium</taxon>
    </lineage>
</organism>
<reference evidence="2" key="1">
    <citation type="submission" date="2018-07" db="EMBL/GenBank/DDBJ databases">
        <authorList>
            <person name="Liu B.-T."/>
            <person name="Du Z."/>
        </authorList>
    </citation>
    <scope>NUCLEOTIDE SEQUENCE [LARGE SCALE GENOMIC DNA]</scope>
    <source>
        <strain evidence="2">XYN52</strain>
    </source>
</reference>
<keyword evidence="2" id="KW-1185">Reference proteome</keyword>
<dbReference type="OrthoDB" id="5513072at2"/>
<dbReference type="InterPro" id="IPR036291">
    <property type="entry name" value="NAD(P)-bd_dom_sf"/>
</dbReference>
<dbReference type="Gene3D" id="3.40.50.720">
    <property type="entry name" value="NAD(P)-binding Rossmann-like Domain"/>
    <property type="match status" value="1"/>
</dbReference>
<protein>
    <submittedName>
        <fullName evidence="1">SDR family NAD(P)-dependent oxidoreductase</fullName>
    </submittedName>
</protein>
<dbReference type="Pfam" id="PF13561">
    <property type="entry name" value="adh_short_C2"/>
    <property type="match status" value="1"/>
</dbReference>
<dbReference type="PANTHER" id="PTHR43431:SF7">
    <property type="entry name" value="OXIDOREDUCTASE, SHORT CHAIN DEHYDROGENASE_REDUCTASE FAMILY (AFU_ORTHOLOGUE AFUA_5G14000)"/>
    <property type="match status" value="1"/>
</dbReference>
<dbReference type="Proteomes" id="UP000253759">
    <property type="component" value="Unassembled WGS sequence"/>
</dbReference>
<dbReference type="RefSeq" id="WP_114646115.1">
    <property type="nucleotide sequence ID" value="NZ_QQNH01000013.1"/>
</dbReference>
<evidence type="ECO:0000313" key="1">
    <source>
        <dbReference type="EMBL" id="RDE08702.1"/>
    </source>
</evidence>
<comment type="caution">
    <text evidence="1">The sequence shown here is derived from an EMBL/GenBank/DDBJ whole genome shotgun (WGS) entry which is preliminary data.</text>
</comment>
<dbReference type="EMBL" id="QQNH01000013">
    <property type="protein sequence ID" value="RDE08702.1"/>
    <property type="molecule type" value="Genomic_DNA"/>
</dbReference>
<dbReference type="InterPro" id="IPR002347">
    <property type="entry name" value="SDR_fam"/>
</dbReference>
<name>A0A369W616_9HYPH</name>
<evidence type="ECO:0000313" key="2">
    <source>
        <dbReference type="Proteomes" id="UP000253759"/>
    </source>
</evidence>
<gene>
    <name evidence="1" type="ORF">DVH29_10435</name>
</gene>